<evidence type="ECO:0000313" key="3">
    <source>
        <dbReference type="Proteomes" id="UP000050867"/>
    </source>
</evidence>
<evidence type="ECO:0000259" key="1">
    <source>
        <dbReference type="Pfam" id="PF00561"/>
    </source>
</evidence>
<gene>
    <name evidence="2" type="ORF">AQ490_24045</name>
</gene>
<reference evidence="2 3" key="1">
    <citation type="submission" date="2015-10" db="EMBL/GenBank/DDBJ databases">
        <title>Draft genome sequence of pyrrolomycin-producing Streptomyces vitaminophilus.</title>
        <authorList>
            <person name="Graham D.E."/>
            <person name="Mahan K.M."/>
            <person name="Klingeman D.M."/>
            <person name="Hettich R.L."/>
            <person name="Parry R.J."/>
        </authorList>
    </citation>
    <scope>NUCLEOTIDE SEQUENCE [LARGE SCALE GENOMIC DNA]</scope>
    <source>
        <strain evidence="2 3">ATCC 31673</strain>
    </source>
</reference>
<proteinExistence type="predicted"/>
<accession>A0A0T6LRQ6</accession>
<keyword evidence="2" id="KW-0378">Hydrolase</keyword>
<dbReference type="Proteomes" id="UP000050867">
    <property type="component" value="Unassembled WGS sequence"/>
</dbReference>
<protein>
    <submittedName>
        <fullName evidence="2">Alpha/beta hydrolase</fullName>
    </submittedName>
</protein>
<organism evidence="2 3">
    <name type="scientific">Wenjunlia vitaminophila</name>
    <name type="common">Streptomyces vitaminophilus</name>
    <dbReference type="NCBI Taxonomy" id="76728"/>
    <lineage>
        <taxon>Bacteria</taxon>
        <taxon>Bacillati</taxon>
        <taxon>Actinomycetota</taxon>
        <taxon>Actinomycetes</taxon>
        <taxon>Kitasatosporales</taxon>
        <taxon>Streptomycetaceae</taxon>
        <taxon>Wenjunlia</taxon>
    </lineage>
</organism>
<feature type="domain" description="AB hydrolase-1" evidence="1">
    <location>
        <begin position="22"/>
        <end position="262"/>
    </location>
</feature>
<dbReference type="OrthoDB" id="3400345at2"/>
<dbReference type="Gene3D" id="3.40.50.1820">
    <property type="entry name" value="alpha/beta hydrolase"/>
    <property type="match status" value="1"/>
</dbReference>
<dbReference type="GO" id="GO:0016787">
    <property type="term" value="F:hydrolase activity"/>
    <property type="evidence" value="ECO:0007669"/>
    <property type="project" value="UniProtKB-KW"/>
</dbReference>
<dbReference type="STRING" id="76728.AQ490_24045"/>
<name>A0A0T6LRQ6_WENVI</name>
<dbReference type="AlphaFoldDB" id="A0A0T6LRQ6"/>
<sequence>MPEVELSAGVIDYQDTGGAGETVVLLHGLGFDDSVWSEVVAGLRGQFRVVVPVLPIGSHRRPMHPEADLSAHGMAALVAEFLERLDLRDVTLVQNDAGTAQLLVGERDERVARLVLTSCEALENYPPGFQGRTLHRAARVPGGLFWLLQSFRVPFLARMPNSLGGMANRRIPHDLVLRWYRPALTDRGIRRDLAKFCLGGRPDTYLRAADRFPTFDRPVLVAWGADDRMMPPATGRRLAELLPNGRYVEIPNARTLVPWDNPEALVAEVRRFVAENPLAGGPARGRD</sequence>
<dbReference type="InterPro" id="IPR029058">
    <property type="entry name" value="AB_hydrolase_fold"/>
</dbReference>
<keyword evidence="3" id="KW-1185">Reference proteome</keyword>
<dbReference type="eggNOG" id="COG0596">
    <property type="taxonomic scope" value="Bacteria"/>
</dbReference>
<dbReference type="SUPFAM" id="SSF53474">
    <property type="entry name" value="alpha/beta-Hydrolases"/>
    <property type="match status" value="1"/>
</dbReference>
<dbReference type="InterPro" id="IPR000073">
    <property type="entry name" value="AB_hydrolase_1"/>
</dbReference>
<comment type="caution">
    <text evidence="2">The sequence shown here is derived from an EMBL/GenBank/DDBJ whole genome shotgun (WGS) entry which is preliminary data.</text>
</comment>
<dbReference type="EMBL" id="LLZU01000020">
    <property type="protein sequence ID" value="KRV48617.1"/>
    <property type="molecule type" value="Genomic_DNA"/>
</dbReference>
<evidence type="ECO:0000313" key="2">
    <source>
        <dbReference type="EMBL" id="KRV48617.1"/>
    </source>
</evidence>
<dbReference type="PANTHER" id="PTHR43798">
    <property type="entry name" value="MONOACYLGLYCEROL LIPASE"/>
    <property type="match status" value="1"/>
</dbReference>
<dbReference type="RefSeq" id="WP_018386352.1">
    <property type="nucleotide sequence ID" value="NZ_LLZU01000020.1"/>
</dbReference>
<dbReference type="Pfam" id="PF00561">
    <property type="entry name" value="Abhydrolase_1"/>
    <property type="match status" value="1"/>
</dbReference>
<dbReference type="InterPro" id="IPR050266">
    <property type="entry name" value="AB_hydrolase_sf"/>
</dbReference>